<sequence>MSNPPIRPDPNQPMSDDIKLAVAFLQDARPNFRLAGWAGIGAQRSMTTPTAKIRFQNLKRKYLAETANEAAVAPTAAPHDDEEKQGEGEDDMPTPTTRHGTQSTAKGDAGEESPVPAHHRFADPKPCVFPNLGRSAQSSAQSYLEADPASSNKKARDDEYEANRLEWNLRRGWAVPRDDTFQEWIYPGEGHGQGGQKLPKENQDLIDLFAKPPKDKNGRTPVPSLELVRRRKEARAGLMRGRKQADEQKSWAHHEICYERGVWQTQVLDMQYLAGVYANVYAIQGFVGYLYRAMDTIQITMNSINPNVGLLFQ</sequence>
<reference evidence="2 3" key="1">
    <citation type="submission" date="2023-01" db="EMBL/GenBank/DDBJ databases">
        <title>Analysis of 21 Apiospora genomes using comparative genomics revels a genus with tremendous synthesis potential of carbohydrate active enzymes and secondary metabolites.</title>
        <authorList>
            <person name="Sorensen T."/>
        </authorList>
    </citation>
    <scope>NUCLEOTIDE SEQUENCE [LARGE SCALE GENOMIC DNA]</scope>
    <source>
        <strain evidence="2 3">CBS 83171</strain>
    </source>
</reference>
<evidence type="ECO:0000256" key="1">
    <source>
        <dbReference type="SAM" id="MobiDB-lite"/>
    </source>
</evidence>
<protein>
    <submittedName>
        <fullName evidence="2">Uncharacterized protein</fullName>
    </submittedName>
</protein>
<feature type="region of interest" description="Disordered" evidence="1">
    <location>
        <begin position="69"/>
        <end position="159"/>
    </location>
</feature>
<organism evidence="2 3">
    <name type="scientific">Apiospora saccharicola</name>
    <dbReference type="NCBI Taxonomy" id="335842"/>
    <lineage>
        <taxon>Eukaryota</taxon>
        <taxon>Fungi</taxon>
        <taxon>Dikarya</taxon>
        <taxon>Ascomycota</taxon>
        <taxon>Pezizomycotina</taxon>
        <taxon>Sordariomycetes</taxon>
        <taxon>Xylariomycetidae</taxon>
        <taxon>Amphisphaeriales</taxon>
        <taxon>Apiosporaceae</taxon>
        <taxon>Apiospora</taxon>
    </lineage>
</organism>
<feature type="compositionally biased region" description="Basic and acidic residues" evidence="1">
    <location>
        <begin position="78"/>
        <end position="87"/>
    </location>
</feature>
<feature type="compositionally biased region" description="Polar residues" evidence="1">
    <location>
        <begin position="94"/>
        <end position="105"/>
    </location>
</feature>
<comment type="caution">
    <text evidence="2">The sequence shown here is derived from an EMBL/GenBank/DDBJ whole genome shotgun (WGS) entry which is preliminary data.</text>
</comment>
<keyword evidence="3" id="KW-1185">Reference proteome</keyword>
<dbReference type="EMBL" id="JAQQWM010000003">
    <property type="protein sequence ID" value="KAK8071784.1"/>
    <property type="molecule type" value="Genomic_DNA"/>
</dbReference>
<name>A0ABR1VKL7_9PEZI</name>
<evidence type="ECO:0000313" key="2">
    <source>
        <dbReference type="EMBL" id="KAK8071784.1"/>
    </source>
</evidence>
<dbReference type="Proteomes" id="UP001446871">
    <property type="component" value="Unassembled WGS sequence"/>
</dbReference>
<accession>A0ABR1VKL7</accession>
<proteinExistence type="predicted"/>
<evidence type="ECO:0000313" key="3">
    <source>
        <dbReference type="Proteomes" id="UP001446871"/>
    </source>
</evidence>
<gene>
    <name evidence="2" type="ORF">PG996_005132</name>
</gene>